<dbReference type="RefSeq" id="WP_006981118.1">
    <property type="nucleotide sequence ID" value="NZ_ABVL01000011.1"/>
</dbReference>
<dbReference type="SMART" id="SM00448">
    <property type="entry name" value="REC"/>
    <property type="match status" value="1"/>
</dbReference>
<dbReference type="eggNOG" id="COG0784">
    <property type="taxonomic scope" value="Bacteria"/>
</dbReference>
<dbReference type="GO" id="GO:0000160">
    <property type="term" value="P:phosphorelay signal transduction system"/>
    <property type="evidence" value="ECO:0007669"/>
    <property type="project" value="InterPro"/>
</dbReference>
<sequence length="149" mass="16548">MTLPIHGAVDILLVEDSPTDALITREALTQARVLNRLHHVEDGYEALEFLRRQGAHAEAPRPGLILLDLNLPKKSGLDVLTEIKSDPNLQTIPVVVLTTSRATVEVDAAYRQHANCFITKPVEFEDMARCICALENFWFSIVTLPPPAK</sequence>
<dbReference type="PANTHER" id="PTHR44520:SF2">
    <property type="entry name" value="RESPONSE REGULATOR RCP1"/>
    <property type="match status" value="1"/>
</dbReference>
<dbReference type="InterPro" id="IPR052893">
    <property type="entry name" value="TCS_response_regulator"/>
</dbReference>
<accession>B4D4F5</accession>
<evidence type="ECO:0000259" key="2">
    <source>
        <dbReference type="PROSITE" id="PS50110"/>
    </source>
</evidence>
<dbReference type="Pfam" id="PF00072">
    <property type="entry name" value="Response_reg"/>
    <property type="match status" value="1"/>
</dbReference>
<dbReference type="EMBL" id="ABVL01000011">
    <property type="protein sequence ID" value="EDY18756.1"/>
    <property type="molecule type" value="Genomic_DNA"/>
</dbReference>
<comment type="caution">
    <text evidence="3">The sequence shown here is derived from an EMBL/GenBank/DDBJ whole genome shotgun (WGS) entry which is preliminary data.</text>
</comment>
<dbReference type="SUPFAM" id="SSF52172">
    <property type="entry name" value="CheY-like"/>
    <property type="match status" value="1"/>
</dbReference>
<protein>
    <submittedName>
        <fullName evidence="3">Response regulator receiver protein</fullName>
    </submittedName>
</protein>
<dbReference type="PROSITE" id="PS50110">
    <property type="entry name" value="RESPONSE_REGULATORY"/>
    <property type="match status" value="1"/>
</dbReference>
<name>B4D4F5_9BACT</name>
<proteinExistence type="predicted"/>
<dbReference type="AlphaFoldDB" id="B4D4F5"/>
<feature type="domain" description="Response regulatory" evidence="2">
    <location>
        <begin position="10"/>
        <end position="135"/>
    </location>
</feature>
<dbReference type="PANTHER" id="PTHR44520">
    <property type="entry name" value="RESPONSE REGULATOR RCP1-RELATED"/>
    <property type="match status" value="1"/>
</dbReference>
<dbReference type="Proteomes" id="UP000005824">
    <property type="component" value="Unassembled WGS sequence"/>
</dbReference>
<feature type="modified residue" description="4-aspartylphosphate" evidence="1">
    <location>
        <position position="68"/>
    </location>
</feature>
<dbReference type="STRING" id="497964.CfE428DRAFT_3793"/>
<evidence type="ECO:0000256" key="1">
    <source>
        <dbReference type="PROSITE-ProRule" id="PRU00169"/>
    </source>
</evidence>
<keyword evidence="1" id="KW-0597">Phosphoprotein</keyword>
<dbReference type="Gene3D" id="3.40.50.2300">
    <property type="match status" value="1"/>
</dbReference>
<dbReference type="InParanoid" id="B4D4F5"/>
<dbReference type="InterPro" id="IPR011006">
    <property type="entry name" value="CheY-like_superfamily"/>
</dbReference>
<dbReference type="CDD" id="cd17557">
    <property type="entry name" value="REC_Rcp-like"/>
    <property type="match status" value="1"/>
</dbReference>
<evidence type="ECO:0000313" key="3">
    <source>
        <dbReference type="EMBL" id="EDY18756.1"/>
    </source>
</evidence>
<dbReference type="InterPro" id="IPR001789">
    <property type="entry name" value="Sig_transdc_resp-reg_receiver"/>
</dbReference>
<keyword evidence="4" id="KW-1185">Reference proteome</keyword>
<evidence type="ECO:0000313" key="4">
    <source>
        <dbReference type="Proteomes" id="UP000005824"/>
    </source>
</evidence>
<organism evidence="3 4">
    <name type="scientific">Chthoniobacter flavus Ellin428</name>
    <dbReference type="NCBI Taxonomy" id="497964"/>
    <lineage>
        <taxon>Bacteria</taxon>
        <taxon>Pseudomonadati</taxon>
        <taxon>Verrucomicrobiota</taxon>
        <taxon>Spartobacteria</taxon>
        <taxon>Chthoniobacterales</taxon>
        <taxon>Chthoniobacteraceae</taxon>
        <taxon>Chthoniobacter</taxon>
    </lineage>
</organism>
<reference evidence="3 4" key="1">
    <citation type="journal article" date="2011" name="J. Bacteriol.">
        <title>Genome sequence of Chthoniobacter flavus Ellin428, an aerobic heterotrophic soil bacterium.</title>
        <authorList>
            <person name="Kant R."/>
            <person name="van Passel M.W."/>
            <person name="Palva A."/>
            <person name="Lucas S."/>
            <person name="Lapidus A."/>
            <person name="Glavina Del Rio T."/>
            <person name="Dalin E."/>
            <person name="Tice H."/>
            <person name="Bruce D."/>
            <person name="Goodwin L."/>
            <person name="Pitluck S."/>
            <person name="Larimer F.W."/>
            <person name="Land M.L."/>
            <person name="Hauser L."/>
            <person name="Sangwan P."/>
            <person name="de Vos W.M."/>
            <person name="Janssen P.H."/>
            <person name="Smidt H."/>
        </authorList>
    </citation>
    <scope>NUCLEOTIDE SEQUENCE [LARGE SCALE GENOMIC DNA]</scope>
    <source>
        <strain evidence="3 4">Ellin428</strain>
    </source>
</reference>
<gene>
    <name evidence="3" type="ORF">CfE428DRAFT_3793</name>
</gene>